<name>A0A6J8DCL7_MYTCO</name>
<protein>
    <submittedName>
        <fullName evidence="1">Uncharacterized protein</fullName>
    </submittedName>
</protein>
<evidence type="ECO:0000313" key="2">
    <source>
        <dbReference type="Proteomes" id="UP000507470"/>
    </source>
</evidence>
<dbReference type="Proteomes" id="UP000507470">
    <property type="component" value="Unassembled WGS sequence"/>
</dbReference>
<sequence length="236" mass="26597">MESQDVPTRESRAKEEGLIPLDDVQTARELNDTGLPIGLNLYTTKKRQTEAESSCTQEENMMKETALAELVTYISETQRNSEESVVFRLTDLANLYDEKLTQLGFSTAQVQSERLKGKVLQKMSKLKKHTKGRDVLFMFEKDIGPAIAFACDYNDTMHIVHCRSAQLGEAVVERYLYEGVVCLPLFKDKVFTTAAVDNIDHHQSSISSKSSFRGTGIAIFQHPMKENGGVRRDQII</sequence>
<reference evidence="1 2" key="1">
    <citation type="submission" date="2020-06" db="EMBL/GenBank/DDBJ databases">
        <authorList>
            <person name="Li R."/>
            <person name="Bekaert M."/>
        </authorList>
    </citation>
    <scope>NUCLEOTIDE SEQUENCE [LARGE SCALE GENOMIC DNA]</scope>
    <source>
        <strain evidence="2">wild</strain>
    </source>
</reference>
<proteinExistence type="predicted"/>
<organism evidence="1 2">
    <name type="scientific">Mytilus coruscus</name>
    <name type="common">Sea mussel</name>
    <dbReference type="NCBI Taxonomy" id="42192"/>
    <lineage>
        <taxon>Eukaryota</taxon>
        <taxon>Metazoa</taxon>
        <taxon>Spiralia</taxon>
        <taxon>Lophotrochozoa</taxon>
        <taxon>Mollusca</taxon>
        <taxon>Bivalvia</taxon>
        <taxon>Autobranchia</taxon>
        <taxon>Pteriomorphia</taxon>
        <taxon>Mytilida</taxon>
        <taxon>Mytiloidea</taxon>
        <taxon>Mytilidae</taxon>
        <taxon>Mytilinae</taxon>
        <taxon>Mytilus</taxon>
    </lineage>
</organism>
<keyword evidence="2" id="KW-1185">Reference proteome</keyword>
<dbReference type="OrthoDB" id="6089010at2759"/>
<accession>A0A6J8DCL7</accession>
<evidence type="ECO:0000313" key="1">
    <source>
        <dbReference type="EMBL" id="CAC5405122.1"/>
    </source>
</evidence>
<dbReference type="EMBL" id="CACVKT020007065">
    <property type="protein sequence ID" value="CAC5405122.1"/>
    <property type="molecule type" value="Genomic_DNA"/>
</dbReference>
<dbReference type="AlphaFoldDB" id="A0A6J8DCL7"/>
<gene>
    <name evidence="1" type="ORF">MCOR_38839</name>
</gene>
<dbReference type="PANTHER" id="PTHR47018">
    <property type="entry name" value="CXC DOMAIN-CONTAINING PROTEIN-RELATED"/>
    <property type="match status" value="1"/>
</dbReference>